<dbReference type="AlphaFoldDB" id="A0A7I9VBN5"/>
<accession>A0A7I9VBN5</accession>
<evidence type="ECO:0000313" key="1">
    <source>
        <dbReference type="EMBL" id="GEE02622.1"/>
    </source>
</evidence>
<gene>
    <name evidence="1" type="ORF">nbrc107696_30680</name>
</gene>
<comment type="caution">
    <text evidence="1">The sequence shown here is derived from an EMBL/GenBank/DDBJ whole genome shotgun (WGS) entry which is preliminary data.</text>
</comment>
<dbReference type="Proteomes" id="UP000444960">
    <property type="component" value="Unassembled WGS sequence"/>
</dbReference>
<organism evidence="1 2">
    <name type="scientific">Gordonia spumicola</name>
    <dbReference type="NCBI Taxonomy" id="589161"/>
    <lineage>
        <taxon>Bacteria</taxon>
        <taxon>Bacillati</taxon>
        <taxon>Actinomycetota</taxon>
        <taxon>Actinomycetes</taxon>
        <taxon>Mycobacteriales</taxon>
        <taxon>Gordoniaceae</taxon>
        <taxon>Gordonia</taxon>
    </lineage>
</organism>
<dbReference type="InterPro" id="IPR016499">
    <property type="entry name" value="NucleicA-bd_Rv2694c_prd"/>
</dbReference>
<sequence>MTNTGLLKRLSKMLTEDLEDIEEERVQRECREASAQHATDAQPARECTRGKQAVMVGELRSVETCSRNTHSGVRAEFFDGTDTVILKWMGRNRIPGIEPGRRLTVRGRVANADGMKVVYNPEYELHSADD</sequence>
<keyword evidence="2" id="KW-1185">Reference proteome</keyword>
<dbReference type="PIRSF" id="PIRSF006910">
    <property type="entry name" value="NA_bind_Rv2694c_prd"/>
    <property type="match status" value="1"/>
</dbReference>
<evidence type="ECO:0008006" key="3">
    <source>
        <dbReference type="Google" id="ProtNLM"/>
    </source>
</evidence>
<dbReference type="RefSeq" id="WP_161896281.1">
    <property type="nucleotide sequence ID" value="NZ_BJOV01000005.1"/>
</dbReference>
<protein>
    <recommendedName>
        <fullName evidence="3">DNA-binding protein</fullName>
    </recommendedName>
</protein>
<dbReference type="EMBL" id="BJOV01000005">
    <property type="protein sequence ID" value="GEE02622.1"/>
    <property type="molecule type" value="Genomic_DNA"/>
</dbReference>
<evidence type="ECO:0000313" key="2">
    <source>
        <dbReference type="Proteomes" id="UP000444960"/>
    </source>
</evidence>
<reference evidence="2" key="1">
    <citation type="submission" date="2019-06" db="EMBL/GenBank/DDBJ databases">
        <title>Gordonia isolated from sludge of a wastewater treatment plant.</title>
        <authorList>
            <person name="Tamura T."/>
            <person name="Aoyama K."/>
            <person name="Kang Y."/>
            <person name="Saito S."/>
            <person name="Akiyama N."/>
            <person name="Yazawa K."/>
            <person name="Gonoi T."/>
            <person name="Mikami Y."/>
        </authorList>
    </citation>
    <scope>NUCLEOTIDE SEQUENCE [LARGE SCALE GENOMIC DNA]</scope>
    <source>
        <strain evidence="2">NBRC 107696</strain>
    </source>
</reference>
<name>A0A7I9VBN5_9ACTN</name>
<dbReference type="OrthoDB" id="3268233at2"/>
<proteinExistence type="predicted"/>
<dbReference type="CDD" id="cd04488">
    <property type="entry name" value="RecG_wedge_OBF"/>
    <property type="match status" value="1"/>
</dbReference>